<evidence type="ECO:0000313" key="2">
    <source>
        <dbReference type="Proteomes" id="UP001597511"/>
    </source>
</evidence>
<dbReference type="Proteomes" id="UP001597511">
    <property type="component" value="Unassembled WGS sequence"/>
</dbReference>
<gene>
    <name evidence="1" type="ORF">ACFS6H_08575</name>
</gene>
<dbReference type="RefSeq" id="WP_386097305.1">
    <property type="nucleotide sequence ID" value="NZ_JBHUOZ010000002.1"/>
</dbReference>
<name>A0ABW6A6J0_9BACT</name>
<proteinExistence type="predicted"/>
<organism evidence="1 2">
    <name type="scientific">Terrimonas rubra</name>
    <dbReference type="NCBI Taxonomy" id="1035890"/>
    <lineage>
        <taxon>Bacteria</taxon>
        <taxon>Pseudomonadati</taxon>
        <taxon>Bacteroidota</taxon>
        <taxon>Chitinophagia</taxon>
        <taxon>Chitinophagales</taxon>
        <taxon>Chitinophagaceae</taxon>
        <taxon>Terrimonas</taxon>
    </lineage>
</organism>
<accession>A0ABW6A6J0</accession>
<protein>
    <recommendedName>
        <fullName evidence="3">Outer membrane protein beta-barrel domain-containing protein</fullName>
    </recommendedName>
</protein>
<evidence type="ECO:0000313" key="1">
    <source>
        <dbReference type="EMBL" id="MFD2919757.1"/>
    </source>
</evidence>
<reference evidence="2" key="1">
    <citation type="journal article" date="2019" name="Int. J. Syst. Evol. Microbiol.">
        <title>The Global Catalogue of Microorganisms (GCM) 10K type strain sequencing project: providing services to taxonomists for standard genome sequencing and annotation.</title>
        <authorList>
            <consortium name="The Broad Institute Genomics Platform"/>
            <consortium name="The Broad Institute Genome Sequencing Center for Infectious Disease"/>
            <person name="Wu L."/>
            <person name="Ma J."/>
        </authorList>
    </citation>
    <scope>NUCLEOTIDE SEQUENCE [LARGE SCALE GENOMIC DNA]</scope>
    <source>
        <strain evidence="2">KCTC 23299</strain>
    </source>
</reference>
<comment type="caution">
    <text evidence="1">The sequence shown here is derived from an EMBL/GenBank/DDBJ whole genome shotgun (WGS) entry which is preliminary data.</text>
</comment>
<dbReference type="EMBL" id="JBHUOZ010000002">
    <property type="protein sequence ID" value="MFD2919757.1"/>
    <property type="molecule type" value="Genomic_DNA"/>
</dbReference>
<sequence>MMQRHNYRLMVLGCSIIWLLAACGSPKYFVHAPTPVNNPFLKEKNDIQLTANVLLGEGIATPGLDFQSAYAISDHLAFTASFSKRPERNKYKEHDNIFSQSPDSAGLRYMRNNAEFAVGYFTPINTAKTVYFNMYGGWGFGKNIFTQNKKQEQAAPKEDVYRIPLQKWFIQPSLNFMMGEHFRMGVALKASWLQFQTPATSFTEQDLLDIGFSRYSQRTIFLAEPATSMQFVPENSPVSFNININLLALPADDDDHIMRSNVYFRRINLALGVMLHVGQLFKK</sequence>
<evidence type="ECO:0008006" key="3">
    <source>
        <dbReference type="Google" id="ProtNLM"/>
    </source>
</evidence>
<keyword evidence="2" id="KW-1185">Reference proteome</keyword>
<dbReference type="PROSITE" id="PS51257">
    <property type="entry name" value="PROKAR_LIPOPROTEIN"/>
    <property type="match status" value="1"/>
</dbReference>